<dbReference type="OrthoDB" id="135105at2"/>
<dbReference type="PANTHER" id="PTHR12697:SF5">
    <property type="entry name" value="DEOXYHYPUSINE HYDROXYLASE"/>
    <property type="match status" value="1"/>
</dbReference>
<evidence type="ECO:0000256" key="2">
    <source>
        <dbReference type="ARBA" id="ARBA00022738"/>
    </source>
</evidence>
<dbReference type="PANTHER" id="PTHR12697">
    <property type="entry name" value="PBS LYASE HEAT-LIKE PROTEIN"/>
    <property type="match status" value="1"/>
</dbReference>
<dbReference type="InterPro" id="IPR027417">
    <property type="entry name" value="P-loop_NTPase"/>
</dbReference>
<dbReference type="PROSITE" id="PS50837">
    <property type="entry name" value="NACHT"/>
    <property type="match status" value="1"/>
</dbReference>
<keyword evidence="1" id="KW-0042">Antenna complex</keyword>
<dbReference type="EMBL" id="CP000393">
    <property type="protein sequence ID" value="ABG53899.1"/>
    <property type="molecule type" value="Genomic_DNA"/>
</dbReference>
<dbReference type="InterPro" id="IPR054569">
    <property type="entry name" value="NNH2"/>
</dbReference>
<dbReference type="Gene3D" id="1.25.10.10">
    <property type="entry name" value="Leucine-rich Repeat Variant"/>
    <property type="match status" value="4"/>
</dbReference>
<dbReference type="Pfam" id="PF13646">
    <property type="entry name" value="HEAT_2"/>
    <property type="match status" value="3"/>
</dbReference>
<evidence type="ECO:0000313" key="4">
    <source>
        <dbReference type="EMBL" id="ABG53899.1"/>
    </source>
</evidence>
<dbReference type="STRING" id="203124.Tery_4985"/>
<dbReference type="SUPFAM" id="SSF52540">
    <property type="entry name" value="P-loop containing nucleoside triphosphate hydrolases"/>
    <property type="match status" value="2"/>
</dbReference>
<gene>
    <name evidence="4" type="ordered locus">Tery_4985</name>
</gene>
<dbReference type="Pfam" id="PF05729">
    <property type="entry name" value="NACHT"/>
    <property type="match status" value="1"/>
</dbReference>
<reference evidence="4" key="1">
    <citation type="submission" date="2006-06" db="EMBL/GenBank/DDBJ databases">
        <title>Complete sequence of Trichodesmium erythraeum IMS101.</title>
        <authorList>
            <consortium name="US DOE Joint Genome Institute"/>
            <person name="Copeland A."/>
            <person name="Lucas S."/>
            <person name="Lapidus A."/>
            <person name="Barry K."/>
            <person name="Detter J.C."/>
            <person name="Glavina del Rio T."/>
            <person name="Hammon N."/>
            <person name="Israni S."/>
            <person name="Dalin E."/>
            <person name="Tice H."/>
            <person name="Pitluck S."/>
            <person name="Kiss H."/>
            <person name="Munk A.C."/>
            <person name="Brettin T."/>
            <person name="Bruce D."/>
            <person name="Han C."/>
            <person name="Tapia R."/>
            <person name="Gilna P."/>
            <person name="Schmutz J."/>
            <person name="Larimer F."/>
            <person name="Land M."/>
            <person name="Hauser L."/>
            <person name="Kyrpides N."/>
            <person name="Kim E."/>
            <person name="Richardson P."/>
        </authorList>
    </citation>
    <scope>NUCLEOTIDE SEQUENCE [LARGE SCALE GENOMIC DNA]</scope>
    <source>
        <strain evidence="4">IMS101</strain>
    </source>
</reference>
<keyword evidence="2" id="KW-0605">Phycobilisome</keyword>
<organism evidence="4">
    <name type="scientific">Trichodesmium erythraeum (strain IMS101)</name>
    <dbReference type="NCBI Taxonomy" id="203124"/>
    <lineage>
        <taxon>Bacteria</taxon>
        <taxon>Bacillati</taxon>
        <taxon>Cyanobacteriota</taxon>
        <taxon>Cyanophyceae</taxon>
        <taxon>Oscillatoriophycideae</taxon>
        <taxon>Oscillatoriales</taxon>
        <taxon>Microcoleaceae</taxon>
        <taxon>Trichodesmium</taxon>
    </lineage>
</organism>
<protein>
    <submittedName>
        <fullName evidence="4">Putative signal transduction protein with Nacht domain</fullName>
    </submittedName>
</protein>
<dbReference type="InterPro" id="IPR016024">
    <property type="entry name" value="ARM-type_fold"/>
</dbReference>
<accession>Q10V25</accession>
<dbReference type="GO" id="GO:0030089">
    <property type="term" value="C:phycobilisome"/>
    <property type="evidence" value="ECO:0007669"/>
    <property type="project" value="UniProtKB-KW"/>
</dbReference>
<dbReference type="InterPro" id="IPR007111">
    <property type="entry name" value="NACHT_NTPase"/>
</dbReference>
<name>Q10V25_TRIEI</name>
<dbReference type="eggNOG" id="COG1413">
    <property type="taxonomic scope" value="Bacteria"/>
</dbReference>
<dbReference type="KEGG" id="ter:Tery_4985"/>
<evidence type="ECO:0000259" key="3">
    <source>
        <dbReference type="PROSITE" id="PS50837"/>
    </source>
</evidence>
<dbReference type="Pfam" id="PF22734">
    <property type="entry name" value="NNH2"/>
    <property type="match status" value="1"/>
</dbReference>
<dbReference type="HOGENOM" id="CLU_002747_0_0_3"/>
<dbReference type="SUPFAM" id="SSF48371">
    <property type="entry name" value="ARM repeat"/>
    <property type="match status" value="1"/>
</dbReference>
<proteinExistence type="predicted"/>
<evidence type="ECO:0000256" key="1">
    <source>
        <dbReference type="ARBA" id="ARBA00022549"/>
    </source>
</evidence>
<feature type="domain" description="NACHT" evidence="3">
    <location>
        <begin position="284"/>
        <end position="409"/>
    </location>
</feature>
<dbReference type="eggNOG" id="COG5635">
    <property type="taxonomic scope" value="Bacteria"/>
</dbReference>
<dbReference type="RefSeq" id="WP_011614193.1">
    <property type="nucleotide sequence ID" value="NC_008312.1"/>
</dbReference>
<sequence length="1345" mass="158277">MIEWLITWGSSEAVKCIANEVVGVLAKGAAEDYVKDFFKQSFSDAFGGIANGEPLKKATKQAIKDFLDLGYQELENAELSESDLNKYSQYFKSFIKEGSVLEVLISAFDNKIKILDTHKLAISWKQINPPLPDNFDWEFLAKQHQRNVKNIIRNSQELRSILDSKNLEEIVNKDIKIRPEFDLKKYQEGILEQYGNLKLESLETSGYSYNELKLWKMFIPQNVRESQEFMPQIHEIPKEYLSKLRDTRQLEAELSQEQLKSVRRRYFEQQTHSVLELIEYNNYKYLVILGDPGSGKSTLLQYIALQWAELPLKDLSLNPIPLLIELRTYVRNHNENKCNSFLDFLEKGSGVSCHLPQEELHTKLQNGNAIMMFDGLDEVFELAKREQIITDIHRFTNDYKNVQVIVTSRVIGYKPQKLRDAEFYHFILQDLESEQIETFIQRWHDLTYQDEREKERKRERLKRAIKDSSAIKQLSENPLLLTMMAILNRHQELPRDRAELYHQASRILLQQWDMERALIDANLNPMTIDYKDKQAILRQVAFFMQENKAGLAGNLIHGNDLEKIIRAYLKSEDINDPKTVARALMEQLRSRNFILCFVGAEYYAFVHRTFLEYFCAWSFVWLFEKEQKMSPDRLIEEVFGQHWQDEKWHEVLRLIVGMIDTKFARKIIYYLMEQDGEEKKFLNLFLAGKCLFEVRNNQNISFSDIGYRLLNKLKHLTGYDLGYSYEEYDNYSKEIYQKNAALVYEIRTQAVQVVATTWRDERLTYTWLKQRVASDNDQDVRREALRQIATGWKHQPEIFDLLKQWVFSENDQDVRREALRQIATGWKHQPEIFDLLKQWVFSDENSDVRREAVRQIATGWKHQPEIFDLLKQWVFSDENSDVRREALRQIATGWKHQPEIFDLLKQRVESDENWDVRREAVRQIATGWKHQPGIFDLLKQWVVSDDDPDVRREAVRQIATGWKHQPGIFDLLKQRVVSDKNWDVRREAVRQIATGWKHQPGIFDLLKQRLVSDDDWYVRVEALRQIATGWKYQPIIFDLLKQRVESDDDPNVRREAARQIAAGWKHQPGIFDLLKQRVESDKNWDVRREAVRQIATGWKHQRGTFGLLKQWVDSDNSSTVRHEALRQIVTGWKDEPGILDLLKERVSSDHSSTVRREALRQIVTGWKDEPGILDLLKERVSSDHSSTVRREALRQIAAGWKDEPGILDLLKERMSSDHSSTVRGEALRQIVTGWKHEPGILDLLKERVSSDHSSTVRGEAVRQIVTGWKHEPGIFELFYHIALNDPFQREEYLDKNPRQIVLAAIVKQYPDHPQILPLLQDRVANDPDEQLRHWAKKKLQGLENS</sequence>
<dbReference type="Gene3D" id="3.40.50.300">
    <property type="entry name" value="P-loop containing nucleotide triphosphate hydrolases"/>
    <property type="match status" value="1"/>
</dbReference>
<dbReference type="GO" id="GO:0016491">
    <property type="term" value="F:oxidoreductase activity"/>
    <property type="evidence" value="ECO:0007669"/>
    <property type="project" value="TreeGrafter"/>
</dbReference>
<dbReference type="InterPro" id="IPR011989">
    <property type="entry name" value="ARM-like"/>
</dbReference>